<gene>
    <name evidence="1" type="ORF">TOI97_04350</name>
</gene>
<protein>
    <submittedName>
        <fullName evidence="1">Uncharacterized protein</fullName>
    </submittedName>
</protein>
<dbReference type="RefSeq" id="WP_321552900.1">
    <property type="nucleotide sequence ID" value="NZ_JAXIVU010000004.1"/>
</dbReference>
<sequence length="41" mass="4509">MLHTLKDLEGFAIHASDVDFAASKAFYFNDKQSVDDSLFGG</sequence>
<organism evidence="1 2">
    <name type="scientific">Denitrificimonas halotolerans</name>
    <dbReference type="NCBI Taxonomy" id="3098930"/>
    <lineage>
        <taxon>Bacteria</taxon>
        <taxon>Pseudomonadati</taxon>
        <taxon>Pseudomonadota</taxon>
        <taxon>Gammaproteobacteria</taxon>
        <taxon>Pseudomonadales</taxon>
        <taxon>Pseudomonadaceae</taxon>
        <taxon>Denitrificimonas</taxon>
    </lineage>
</organism>
<dbReference type="Proteomes" id="UP001294570">
    <property type="component" value="Unassembled WGS sequence"/>
</dbReference>
<dbReference type="EMBL" id="JAXIVU010000004">
    <property type="protein sequence ID" value="MDY7218801.1"/>
    <property type="molecule type" value="Genomic_DNA"/>
</dbReference>
<keyword evidence="2" id="KW-1185">Reference proteome</keyword>
<evidence type="ECO:0000313" key="1">
    <source>
        <dbReference type="EMBL" id="MDY7218801.1"/>
    </source>
</evidence>
<reference evidence="1 2" key="1">
    <citation type="submission" date="2023-12" db="EMBL/GenBank/DDBJ databases">
        <title>Denitrificimonas halotolerans sp. nov.,a novel species isolated from landfill leachate.</title>
        <authorList>
            <person name="Wang S."/>
        </authorList>
    </citation>
    <scope>NUCLEOTIDE SEQUENCE [LARGE SCALE GENOMIC DNA]</scope>
    <source>
        <strain evidence="1 2">JX-1</strain>
    </source>
</reference>
<accession>A0ABU5GPB9</accession>
<comment type="caution">
    <text evidence="1">The sequence shown here is derived from an EMBL/GenBank/DDBJ whole genome shotgun (WGS) entry which is preliminary data.</text>
</comment>
<proteinExistence type="predicted"/>
<evidence type="ECO:0000313" key="2">
    <source>
        <dbReference type="Proteomes" id="UP001294570"/>
    </source>
</evidence>
<name>A0ABU5GPB9_9GAMM</name>